<organism evidence="1">
    <name type="scientific">Siphoviridae sp. ctSdk10</name>
    <dbReference type="NCBI Taxonomy" id="2826345"/>
    <lineage>
        <taxon>Viruses</taxon>
        <taxon>Duplodnaviria</taxon>
        <taxon>Heunggongvirae</taxon>
        <taxon>Uroviricota</taxon>
        <taxon>Caudoviricetes</taxon>
    </lineage>
</organism>
<name>A0A8S5MKT6_9CAUD</name>
<sequence length="83" mass="9637">MGGLAYLFCLREKIPRYIETPTLKGTTMNLKTAFNLAAFATCAAGWTFCHIREQRAKRLLDEAWTACYENDQDYMDTFHHPEK</sequence>
<reference evidence="1" key="1">
    <citation type="journal article" date="2021" name="Proc. Natl. Acad. Sci. U.S.A.">
        <title>A Catalog of Tens of Thousands of Viruses from Human Metagenomes Reveals Hidden Associations with Chronic Diseases.</title>
        <authorList>
            <person name="Tisza M.J."/>
            <person name="Buck C.B."/>
        </authorList>
    </citation>
    <scope>NUCLEOTIDE SEQUENCE</scope>
    <source>
        <strain evidence="1">CtSdk10</strain>
    </source>
</reference>
<protein>
    <submittedName>
        <fullName evidence="1">Uncharacterized protein</fullName>
    </submittedName>
</protein>
<evidence type="ECO:0000313" key="1">
    <source>
        <dbReference type="EMBL" id="DAD82531.1"/>
    </source>
</evidence>
<accession>A0A8S5MKT6</accession>
<dbReference type="EMBL" id="BK014921">
    <property type="protein sequence ID" value="DAD82531.1"/>
    <property type="molecule type" value="Genomic_DNA"/>
</dbReference>
<proteinExistence type="predicted"/>